<evidence type="ECO:0000313" key="4">
    <source>
        <dbReference type="Proteomes" id="UP000198431"/>
    </source>
</evidence>
<gene>
    <name evidence="1" type="ORF">B0A72_00895</name>
    <name evidence="2" type="ORF">SAMN05444387_2881</name>
</gene>
<dbReference type="EMBL" id="FRBX01000004">
    <property type="protein sequence ID" value="SHM67415.1"/>
    <property type="molecule type" value="Genomic_DNA"/>
</dbReference>
<sequence length="194" mass="22524">MEKQKYWSIDEIQEIWQLASKLHNGQKYGGLKDGEQVEYINHIGSVVFEILNAIQSTENMNSGLAIKCAILHDTIEDTAATYEKINELFGHEVASGVLALTKNDKIEGQIEKMLDSLKRIKEQPVEIWAVKMADRISNLYQPPYYWEDEKKLKYIEEAEIILDELKDGNQYLAERLKTKIKEYYRFLSTSEINS</sequence>
<dbReference type="RefSeq" id="WP_073395616.1">
    <property type="nucleotide sequence ID" value="NZ_FRBX01000004.1"/>
</dbReference>
<dbReference type="PANTHER" id="PTHR46246">
    <property type="entry name" value="GUANOSINE-3',5'-BIS(DIPHOSPHATE) 3'-PYROPHOSPHOHYDROLASE MESH1"/>
    <property type="match status" value="1"/>
</dbReference>
<evidence type="ECO:0000313" key="3">
    <source>
        <dbReference type="Proteomes" id="UP000184216"/>
    </source>
</evidence>
<evidence type="ECO:0000313" key="1">
    <source>
        <dbReference type="EMBL" id="OXB07453.1"/>
    </source>
</evidence>
<dbReference type="Proteomes" id="UP000198431">
    <property type="component" value="Unassembled WGS sequence"/>
</dbReference>
<evidence type="ECO:0000313" key="2">
    <source>
        <dbReference type="EMBL" id="SHM67415.1"/>
    </source>
</evidence>
<organism evidence="1 4">
    <name type="scientific">Flavobacterium pectinovorum</name>
    <dbReference type="NCBI Taxonomy" id="29533"/>
    <lineage>
        <taxon>Bacteria</taxon>
        <taxon>Pseudomonadati</taxon>
        <taxon>Bacteroidota</taxon>
        <taxon>Flavobacteriia</taxon>
        <taxon>Flavobacteriales</taxon>
        <taxon>Flavobacteriaceae</taxon>
        <taxon>Flavobacterium</taxon>
    </lineage>
</organism>
<reference evidence="1 4" key="1">
    <citation type="submission" date="2016-11" db="EMBL/GenBank/DDBJ databases">
        <title>Whole genomes of Flavobacteriaceae.</title>
        <authorList>
            <person name="Stine C."/>
            <person name="Li C."/>
            <person name="Tadesse D."/>
        </authorList>
    </citation>
    <scope>NUCLEOTIDE SEQUENCE [LARGE SCALE GENOMIC DNA]</scope>
    <source>
        <strain evidence="1 4">ATCC 19366</strain>
    </source>
</reference>
<comment type="caution">
    <text evidence="1">The sequence shown here is derived from an EMBL/GenBank/DDBJ whole genome shotgun (WGS) entry which is preliminary data.</text>
</comment>
<dbReference type="InterPro" id="IPR052194">
    <property type="entry name" value="MESH1"/>
</dbReference>
<proteinExistence type="predicted"/>
<accession>A0AB36P6C5</accession>
<dbReference type="SUPFAM" id="SSF109604">
    <property type="entry name" value="HD-domain/PDEase-like"/>
    <property type="match status" value="1"/>
</dbReference>
<dbReference type="Gene3D" id="1.10.3210.10">
    <property type="entry name" value="Hypothetical protein af1432"/>
    <property type="match status" value="1"/>
</dbReference>
<name>A0AB36P6C5_9FLAO</name>
<dbReference type="GO" id="GO:0008893">
    <property type="term" value="F:guanosine-3',5'-bis(diphosphate) 3'-diphosphatase activity"/>
    <property type="evidence" value="ECO:0007669"/>
    <property type="project" value="TreeGrafter"/>
</dbReference>
<dbReference type="Proteomes" id="UP000184216">
    <property type="component" value="Unassembled WGS sequence"/>
</dbReference>
<dbReference type="AlphaFoldDB" id="A0AB36P6C5"/>
<dbReference type="PANTHER" id="PTHR46246:SF1">
    <property type="entry name" value="GUANOSINE-3',5'-BIS(DIPHOSPHATE) 3'-PYROPHOSPHOHYDROLASE MESH1"/>
    <property type="match status" value="1"/>
</dbReference>
<protein>
    <submittedName>
        <fullName evidence="1">Guanosine-3',5'-bis(Diphosphate) 3'-pyrophosphohydrolase</fullName>
    </submittedName>
    <submittedName>
        <fullName evidence="2">HD domain-containing protein</fullName>
    </submittedName>
</protein>
<reference evidence="2 3" key="2">
    <citation type="submission" date="2016-11" db="EMBL/GenBank/DDBJ databases">
        <authorList>
            <person name="Varghese N."/>
            <person name="Submissions S."/>
        </authorList>
    </citation>
    <scope>NUCLEOTIDE SEQUENCE [LARGE SCALE GENOMIC DNA]</scope>
    <source>
        <strain evidence="2 3">DSM 6368</strain>
    </source>
</reference>
<dbReference type="Pfam" id="PF13328">
    <property type="entry name" value="HD_4"/>
    <property type="match status" value="1"/>
</dbReference>
<keyword evidence="3" id="KW-1185">Reference proteome</keyword>
<dbReference type="EMBL" id="MUHB01000003">
    <property type="protein sequence ID" value="OXB07453.1"/>
    <property type="molecule type" value="Genomic_DNA"/>
</dbReference>